<feature type="transmembrane region" description="Helical" evidence="1">
    <location>
        <begin position="92"/>
        <end position="115"/>
    </location>
</feature>
<evidence type="ECO:0000313" key="2">
    <source>
        <dbReference type="EMBL" id="MDT0414875.1"/>
    </source>
</evidence>
<keyword evidence="1" id="KW-1133">Transmembrane helix</keyword>
<name>A0ABD5E0K3_9ACTN</name>
<comment type="caution">
    <text evidence="2">The sequence shown here is derived from an EMBL/GenBank/DDBJ whole genome shotgun (WGS) entry which is preliminary data.</text>
</comment>
<keyword evidence="1" id="KW-0812">Transmembrane</keyword>
<dbReference type="RefSeq" id="WP_093854981.1">
    <property type="nucleotide sequence ID" value="NZ_JAVRER010000006.1"/>
</dbReference>
<gene>
    <name evidence="2" type="ORF">RM574_05175</name>
</gene>
<dbReference type="Proteomes" id="UP001183607">
    <property type="component" value="Unassembled WGS sequence"/>
</dbReference>
<proteinExistence type="predicted"/>
<evidence type="ECO:0000313" key="3">
    <source>
        <dbReference type="Proteomes" id="UP001183607"/>
    </source>
</evidence>
<protein>
    <recommendedName>
        <fullName evidence="4">Cytochrome C oxidase subunit I</fullName>
    </recommendedName>
</protein>
<sequence>MEQPTPDSARGLVQLEGYLLWNAEVAEARRRARCLTEHLTWLTTAQREDLERAYTADRLDDSKEMLRRVAARSVSLRAEYTARYERLRRRCVATAVLGTAVAFVSLLCGVLAVLAGD</sequence>
<keyword evidence="1" id="KW-0472">Membrane</keyword>
<reference evidence="3" key="1">
    <citation type="submission" date="2023-07" db="EMBL/GenBank/DDBJ databases">
        <title>30 novel species of actinomycetes from the DSMZ collection.</title>
        <authorList>
            <person name="Nouioui I."/>
        </authorList>
    </citation>
    <scope>NUCLEOTIDE SEQUENCE [LARGE SCALE GENOMIC DNA]</scope>
    <source>
        <strain evidence="3">DSM 41982</strain>
    </source>
</reference>
<evidence type="ECO:0008006" key="4">
    <source>
        <dbReference type="Google" id="ProtNLM"/>
    </source>
</evidence>
<organism evidence="2 3">
    <name type="scientific">Streptomyces evansiae</name>
    <dbReference type="NCBI Taxonomy" id="3075535"/>
    <lineage>
        <taxon>Bacteria</taxon>
        <taxon>Bacillati</taxon>
        <taxon>Actinomycetota</taxon>
        <taxon>Actinomycetes</taxon>
        <taxon>Kitasatosporales</taxon>
        <taxon>Streptomycetaceae</taxon>
        <taxon>Streptomyces</taxon>
    </lineage>
</organism>
<accession>A0ABD5E0K3</accession>
<dbReference type="EMBL" id="JAVRER010000006">
    <property type="protein sequence ID" value="MDT0414875.1"/>
    <property type="molecule type" value="Genomic_DNA"/>
</dbReference>
<evidence type="ECO:0000256" key="1">
    <source>
        <dbReference type="SAM" id="Phobius"/>
    </source>
</evidence>
<dbReference type="AlphaFoldDB" id="A0ABD5E0K3"/>